<protein>
    <recommendedName>
        <fullName evidence="4">DUF1573 domain-containing protein</fullName>
    </recommendedName>
</protein>
<reference evidence="2 3" key="1">
    <citation type="journal article" date="2015" name="Nature">
        <title>rRNA introns, odd ribosomes, and small enigmatic genomes across a large radiation of phyla.</title>
        <authorList>
            <person name="Brown C.T."/>
            <person name="Hug L.A."/>
            <person name="Thomas B.C."/>
            <person name="Sharon I."/>
            <person name="Castelle C.J."/>
            <person name="Singh A."/>
            <person name="Wilkins M.J."/>
            <person name="Williams K.H."/>
            <person name="Banfield J.F."/>
        </authorList>
    </citation>
    <scope>NUCLEOTIDE SEQUENCE [LARGE SCALE GENOMIC DNA]</scope>
</reference>
<evidence type="ECO:0000256" key="1">
    <source>
        <dbReference type="SAM" id="Phobius"/>
    </source>
</evidence>
<accession>A0A0G1Z852</accession>
<comment type="caution">
    <text evidence="2">The sequence shown here is derived from an EMBL/GenBank/DDBJ whole genome shotgun (WGS) entry which is preliminary data.</text>
</comment>
<dbReference type="InterPro" id="IPR013783">
    <property type="entry name" value="Ig-like_fold"/>
</dbReference>
<evidence type="ECO:0000313" key="2">
    <source>
        <dbReference type="EMBL" id="KKW23782.1"/>
    </source>
</evidence>
<dbReference type="InterPro" id="IPR011467">
    <property type="entry name" value="DUF1573"/>
</dbReference>
<feature type="transmembrane region" description="Helical" evidence="1">
    <location>
        <begin position="15"/>
        <end position="32"/>
    </location>
</feature>
<name>A0A0G1Z852_9BACT</name>
<sequence length="173" mass="18769">MYMFNQTSNGVNKKIIVIILVVVGLLGLMWWGRVTQKPVGAATGEKSTLVAVEKFYDFGTISMKNGNVSKDFTVTNPGETDIFIPSLETSCMCTRAYIVELDGSTRGPFAMKSMGYVPPANEMIKAGESRTIRVVYDPNAHGPAGVGPIDRFAILTDRSGAQLELEIKAMVTP</sequence>
<organism evidence="2 3">
    <name type="scientific">Candidatus Kaiserbacteria bacterium GW2011_GWA2_52_12</name>
    <dbReference type="NCBI Taxonomy" id="1618671"/>
    <lineage>
        <taxon>Bacteria</taxon>
        <taxon>Candidatus Kaiseribacteriota</taxon>
    </lineage>
</organism>
<proteinExistence type="predicted"/>
<keyword evidence="1" id="KW-1133">Transmembrane helix</keyword>
<dbReference type="Proteomes" id="UP000034273">
    <property type="component" value="Unassembled WGS sequence"/>
</dbReference>
<evidence type="ECO:0008006" key="4">
    <source>
        <dbReference type="Google" id="ProtNLM"/>
    </source>
</evidence>
<keyword evidence="1" id="KW-0472">Membrane</keyword>
<dbReference type="Gene3D" id="2.60.40.10">
    <property type="entry name" value="Immunoglobulins"/>
    <property type="match status" value="1"/>
</dbReference>
<dbReference type="STRING" id="1618671.UY67_C0017G0015"/>
<gene>
    <name evidence="2" type="ORF">UY67_C0017G0015</name>
</gene>
<evidence type="ECO:0000313" key="3">
    <source>
        <dbReference type="Proteomes" id="UP000034273"/>
    </source>
</evidence>
<keyword evidence="1" id="KW-0812">Transmembrane</keyword>
<dbReference type="AlphaFoldDB" id="A0A0G1Z852"/>
<dbReference type="EMBL" id="LCQW01000017">
    <property type="protein sequence ID" value="KKW23782.1"/>
    <property type="molecule type" value="Genomic_DNA"/>
</dbReference>
<dbReference type="Pfam" id="PF07610">
    <property type="entry name" value="DUF1573"/>
    <property type="match status" value="1"/>
</dbReference>